<name>A0AAD5R8N5_PARTN</name>
<keyword evidence="1" id="KW-1133">Transmembrane helix</keyword>
<dbReference type="Gene3D" id="1.20.1070.10">
    <property type="entry name" value="Rhodopsin 7-helix transmembrane proteins"/>
    <property type="match status" value="1"/>
</dbReference>
<evidence type="ECO:0000313" key="4">
    <source>
        <dbReference type="Proteomes" id="UP001196413"/>
    </source>
</evidence>
<evidence type="ECO:0000259" key="2">
    <source>
        <dbReference type="Pfam" id="PF10328"/>
    </source>
</evidence>
<keyword evidence="1" id="KW-0472">Membrane</keyword>
<dbReference type="SUPFAM" id="SSF81321">
    <property type="entry name" value="Family A G protein-coupled receptor-like"/>
    <property type="match status" value="1"/>
</dbReference>
<feature type="domain" description="7TM GPCR serpentine receptor class x (Srx)" evidence="2">
    <location>
        <begin position="24"/>
        <end position="78"/>
    </location>
</feature>
<gene>
    <name evidence="3" type="ORF">KIN20_033428</name>
</gene>
<evidence type="ECO:0000313" key="3">
    <source>
        <dbReference type="EMBL" id="KAJ1371471.1"/>
    </source>
</evidence>
<proteinExistence type="predicted"/>
<keyword evidence="1" id="KW-0812">Transmembrane</keyword>
<comment type="caution">
    <text evidence="3">The sequence shown here is derived from an EMBL/GenBank/DDBJ whole genome shotgun (WGS) entry which is preliminary data.</text>
</comment>
<dbReference type="Proteomes" id="UP001196413">
    <property type="component" value="Unassembled WGS sequence"/>
</dbReference>
<sequence>MSNFSSTPIYVYTENIAVSTIMAVVGMFGLVSNGAAMIAIRCNPTLRNSFGLLCLSHCIVNSGFLLVFVFWITPTTLL</sequence>
<dbReference type="EMBL" id="JAHQIW010006984">
    <property type="protein sequence ID" value="KAJ1371471.1"/>
    <property type="molecule type" value="Genomic_DNA"/>
</dbReference>
<organism evidence="3 4">
    <name type="scientific">Parelaphostrongylus tenuis</name>
    <name type="common">Meningeal worm</name>
    <dbReference type="NCBI Taxonomy" id="148309"/>
    <lineage>
        <taxon>Eukaryota</taxon>
        <taxon>Metazoa</taxon>
        <taxon>Ecdysozoa</taxon>
        <taxon>Nematoda</taxon>
        <taxon>Chromadorea</taxon>
        <taxon>Rhabditida</taxon>
        <taxon>Rhabditina</taxon>
        <taxon>Rhabditomorpha</taxon>
        <taxon>Strongyloidea</taxon>
        <taxon>Metastrongylidae</taxon>
        <taxon>Parelaphostrongylus</taxon>
    </lineage>
</organism>
<accession>A0AAD5R8N5</accession>
<feature type="transmembrane region" description="Helical" evidence="1">
    <location>
        <begin position="52"/>
        <end position="72"/>
    </location>
</feature>
<evidence type="ECO:0000256" key="1">
    <source>
        <dbReference type="SAM" id="Phobius"/>
    </source>
</evidence>
<keyword evidence="4" id="KW-1185">Reference proteome</keyword>
<reference evidence="3" key="1">
    <citation type="submission" date="2021-06" db="EMBL/GenBank/DDBJ databases">
        <title>Parelaphostrongylus tenuis whole genome reference sequence.</title>
        <authorList>
            <person name="Garwood T.J."/>
            <person name="Larsen P.A."/>
            <person name="Fountain-Jones N.M."/>
            <person name="Garbe J.R."/>
            <person name="Macchietto M.G."/>
            <person name="Kania S.A."/>
            <person name="Gerhold R.W."/>
            <person name="Richards J.E."/>
            <person name="Wolf T.M."/>
        </authorList>
    </citation>
    <scope>NUCLEOTIDE SEQUENCE</scope>
    <source>
        <strain evidence="3">MNPRO001-30</strain>
        <tissue evidence="3">Meninges</tissue>
    </source>
</reference>
<dbReference type="InterPro" id="IPR019430">
    <property type="entry name" value="7TM_GPCR_serpentine_rcpt_Srx"/>
</dbReference>
<dbReference type="Pfam" id="PF10328">
    <property type="entry name" value="7TM_GPCR_Srx"/>
    <property type="match status" value="1"/>
</dbReference>
<feature type="transmembrane region" description="Helical" evidence="1">
    <location>
        <begin position="16"/>
        <end position="40"/>
    </location>
</feature>
<dbReference type="PANTHER" id="PTHR23017">
    <property type="entry name" value="SERPENTINE RECEPTOR, CLASS X"/>
    <property type="match status" value="1"/>
</dbReference>
<dbReference type="PANTHER" id="PTHR23017:SF3">
    <property type="entry name" value="G-PROTEIN COUPLED RECEPTORS FAMILY 1 PROFILE DOMAIN-CONTAINING PROTEIN"/>
    <property type="match status" value="1"/>
</dbReference>
<dbReference type="AlphaFoldDB" id="A0AAD5R8N5"/>
<protein>
    <recommendedName>
        <fullName evidence="2">7TM GPCR serpentine receptor class x (Srx) domain-containing protein</fullName>
    </recommendedName>
</protein>